<proteinExistence type="predicted"/>
<evidence type="ECO:0000256" key="1">
    <source>
        <dbReference type="SAM" id="MobiDB-lite"/>
    </source>
</evidence>
<feature type="compositionally biased region" description="Polar residues" evidence="1">
    <location>
        <begin position="207"/>
        <end position="219"/>
    </location>
</feature>
<dbReference type="EMBL" id="LUEZ02000041">
    <property type="protein sequence ID" value="RDB24691.1"/>
    <property type="molecule type" value="Genomic_DNA"/>
</dbReference>
<organism evidence="2 3">
    <name type="scientific">Hypsizygus marmoreus</name>
    <name type="common">White beech mushroom</name>
    <name type="synonym">Agaricus marmoreus</name>
    <dbReference type="NCBI Taxonomy" id="39966"/>
    <lineage>
        <taxon>Eukaryota</taxon>
        <taxon>Fungi</taxon>
        <taxon>Dikarya</taxon>
        <taxon>Basidiomycota</taxon>
        <taxon>Agaricomycotina</taxon>
        <taxon>Agaricomycetes</taxon>
        <taxon>Agaricomycetidae</taxon>
        <taxon>Agaricales</taxon>
        <taxon>Tricholomatineae</taxon>
        <taxon>Lyophyllaceae</taxon>
        <taxon>Hypsizygus</taxon>
    </lineage>
</organism>
<dbReference type="OrthoDB" id="5596707at2759"/>
<dbReference type="AlphaFoldDB" id="A0A369JQZ6"/>
<dbReference type="Proteomes" id="UP000076154">
    <property type="component" value="Unassembled WGS sequence"/>
</dbReference>
<gene>
    <name evidence="2" type="ORF">Hypma_008150</name>
</gene>
<accession>A0A369JQZ6</accession>
<evidence type="ECO:0000313" key="3">
    <source>
        <dbReference type="Proteomes" id="UP000076154"/>
    </source>
</evidence>
<dbReference type="STRING" id="39966.A0A369JQZ6"/>
<evidence type="ECO:0000313" key="2">
    <source>
        <dbReference type="EMBL" id="RDB24691.1"/>
    </source>
</evidence>
<name>A0A369JQZ6_HYPMA</name>
<dbReference type="InParanoid" id="A0A369JQZ6"/>
<comment type="caution">
    <text evidence="2">The sequence shown here is derived from an EMBL/GenBank/DDBJ whole genome shotgun (WGS) entry which is preliminary data.</text>
</comment>
<keyword evidence="3" id="KW-1185">Reference proteome</keyword>
<sequence>MNSNNMPAFTCIFCLNPRHGIRVCPRLDDYIQLGKCIQDADGWASLPNNMGIPRYFLGRCLMEKIDNYWKTIEIAAKTNNPHDIPPHIMSNLYEIATDAQISSDIANYHYQLAYIEDASNEDDRPVSILKNEGSRKEKRKKVVFDGIDMPARPYTGVPRKAIEPMTIEVPNETPHRQTALTAVDGTRSPQAAPASSSQTVPRGAPTNAKNTSPQQSTQRILDPSPIINSDGICPIHTPVIGL</sequence>
<reference evidence="2" key="1">
    <citation type="submission" date="2018-04" db="EMBL/GenBank/DDBJ databases">
        <title>Whole genome sequencing of Hypsizygus marmoreus.</title>
        <authorList>
            <person name="Choi I.-G."/>
            <person name="Min B."/>
            <person name="Kim J.-G."/>
            <person name="Kim S."/>
            <person name="Oh Y.-L."/>
            <person name="Kong W.-S."/>
            <person name="Park H."/>
            <person name="Jeong J."/>
            <person name="Song E.-S."/>
        </authorList>
    </citation>
    <scope>NUCLEOTIDE SEQUENCE [LARGE SCALE GENOMIC DNA]</scope>
    <source>
        <strain evidence="2">51987-8</strain>
    </source>
</reference>
<feature type="compositionally biased region" description="Low complexity" evidence="1">
    <location>
        <begin position="188"/>
        <end position="198"/>
    </location>
</feature>
<protein>
    <submittedName>
        <fullName evidence="2">Uncharacterized protein</fullName>
    </submittedName>
</protein>
<feature type="region of interest" description="Disordered" evidence="1">
    <location>
        <begin position="183"/>
        <end position="229"/>
    </location>
</feature>